<dbReference type="InterPro" id="IPR042287">
    <property type="entry name" value="FhaA_N_sf"/>
</dbReference>
<proteinExistence type="predicted"/>
<dbReference type="Pfam" id="PF12401">
    <property type="entry name" value="FhaA_N"/>
    <property type="match status" value="1"/>
</dbReference>
<protein>
    <recommendedName>
        <fullName evidence="2">FHA domain-containing protein</fullName>
    </recommendedName>
</protein>
<evidence type="ECO:0000256" key="1">
    <source>
        <dbReference type="ARBA" id="ARBA00022553"/>
    </source>
</evidence>
<evidence type="ECO:0000259" key="2">
    <source>
        <dbReference type="PROSITE" id="PS50006"/>
    </source>
</evidence>
<dbReference type="Gene3D" id="3.30.2320.60">
    <property type="entry name" value="FhaA, phosphopeptide-binding domain (DUF3662)"/>
    <property type="match status" value="1"/>
</dbReference>
<dbReference type="Pfam" id="PF00498">
    <property type="entry name" value="FHA"/>
    <property type="match status" value="1"/>
</dbReference>
<dbReference type="PROSITE" id="PS50006">
    <property type="entry name" value="FHA_DOMAIN"/>
    <property type="match status" value="1"/>
</dbReference>
<dbReference type="EMBL" id="JAUSQW010000001">
    <property type="protein sequence ID" value="MDP9800956.1"/>
    <property type="molecule type" value="Genomic_DNA"/>
</dbReference>
<keyword evidence="1" id="KW-0597">Phosphoprotein</keyword>
<dbReference type="InterPro" id="IPR000253">
    <property type="entry name" value="FHA_dom"/>
</dbReference>
<dbReference type="RefSeq" id="WP_278058522.1">
    <property type="nucleotide sequence ID" value="NZ_CP121247.1"/>
</dbReference>
<evidence type="ECO:0000313" key="4">
    <source>
        <dbReference type="Proteomes" id="UP001235966"/>
    </source>
</evidence>
<name>A0ABT9NC46_9ACTO</name>
<dbReference type="SUPFAM" id="SSF49879">
    <property type="entry name" value="SMAD/FHA domain"/>
    <property type="match status" value="1"/>
</dbReference>
<feature type="domain" description="FHA" evidence="2">
    <location>
        <begin position="156"/>
        <end position="205"/>
    </location>
</feature>
<dbReference type="InterPro" id="IPR022128">
    <property type="entry name" value="FhaA_N"/>
</dbReference>
<organism evidence="3 4">
    <name type="scientific">Arcanobacterium wilhelmae</name>
    <dbReference type="NCBI Taxonomy" id="1803177"/>
    <lineage>
        <taxon>Bacteria</taxon>
        <taxon>Bacillati</taxon>
        <taxon>Actinomycetota</taxon>
        <taxon>Actinomycetes</taxon>
        <taxon>Actinomycetales</taxon>
        <taxon>Actinomycetaceae</taxon>
        <taxon>Arcanobacterium</taxon>
    </lineage>
</organism>
<dbReference type="Gene3D" id="2.60.200.20">
    <property type="match status" value="1"/>
</dbReference>
<dbReference type="InterPro" id="IPR008984">
    <property type="entry name" value="SMAD_FHA_dom_sf"/>
</dbReference>
<reference evidence="3 4" key="1">
    <citation type="submission" date="2023-07" db="EMBL/GenBank/DDBJ databases">
        <title>Sequencing the genomes of 1000 actinobacteria strains.</title>
        <authorList>
            <person name="Klenk H.-P."/>
        </authorList>
    </citation>
    <scope>NUCLEOTIDE SEQUENCE [LARGE SCALE GENOMIC DNA]</scope>
    <source>
        <strain evidence="3 4">DSM 102162</strain>
    </source>
</reference>
<keyword evidence="4" id="KW-1185">Reference proteome</keyword>
<dbReference type="SMART" id="SM00240">
    <property type="entry name" value="FHA"/>
    <property type="match status" value="1"/>
</dbReference>
<evidence type="ECO:0000313" key="3">
    <source>
        <dbReference type="EMBL" id="MDP9800956.1"/>
    </source>
</evidence>
<accession>A0ABT9NC46</accession>
<dbReference type="Proteomes" id="UP001235966">
    <property type="component" value="Unassembled WGS sequence"/>
</dbReference>
<dbReference type="CDD" id="cd00060">
    <property type="entry name" value="FHA"/>
    <property type="match status" value="1"/>
</dbReference>
<sequence length="232" mass="24865">MGAFERLERKVESAVDNVFSRAFHTELKPVELVSGIKKCMDDRAAAMSRDRVIAPNDFIVTLSSEDSEKLADWGEDSLRAELASAAVAYARDQRYTFLGPVRVKFASSAELVKGKISVHGSSRRGAAAPATTTDASPENPVIDVAGERYVLTGQVTVLGRGSSADIVVNDSGVSRRHLELKITPGGVIATDLNTTNGSFVEGHRITAATLVDGNTITIGRTKIMFWTSPEAL</sequence>
<comment type="caution">
    <text evidence="3">The sequence shown here is derived from an EMBL/GenBank/DDBJ whole genome shotgun (WGS) entry which is preliminary data.</text>
</comment>
<gene>
    <name evidence="3" type="ORF">J2S49_001032</name>
</gene>